<dbReference type="Pfam" id="PF07690">
    <property type="entry name" value="MFS_1"/>
    <property type="match status" value="1"/>
</dbReference>
<dbReference type="PANTHER" id="PTHR23531">
    <property type="entry name" value="QUINOLENE RESISTANCE PROTEIN NORA"/>
    <property type="match status" value="1"/>
</dbReference>
<feature type="transmembrane region" description="Helical" evidence="4">
    <location>
        <begin position="92"/>
        <end position="115"/>
    </location>
</feature>
<dbReference type="InterPro" id="IPR036259">
    <property type="entry name" value="MFS_trans_sf"/>
</dbReference>
<comment type="caution">
    <text evidence="6">The sequence shown here is derived from an EMBL/GenBank/DDBJ whole genome shotgun (WGS) entry which is preliminary data.</text>
</comment>
<dbReference type="InterPro" id="IPR011701">
    <property type="entry name" value="MFS"/>
</dbReference>
<feature type="transmembrane region" description="Helical" evidence="4">
    <location>
        <begin position="60"/>
        <end position="80"/>
    </location>
</feature>
<gene>
    <name evidence="6" type="ORF">DNK06_16995</name>
</gene>
<keyword evidence="3 4" id="KW-0472">Membrane</keyword>
<dbReference type="PANTHER" id="PTHR23531:SF1">
    <property type="entry name" value="QUINOLENE RESISTANCE PROTEIN NORA"/>
    <property type="match status" value="1"/>
</dbReference>
<feature type="transmembrane region" description="Helical" evidence="4">
    <location>
        <begin position="260"/>
        <end position="278"/>
    </location>
</feature>
<feature type="transmembrane region" description="Helical" evidence="4">
    <location>
        <begin position="20"/>
        <end position="40"/>
    </location>
</feature>
<keyword evidence="4" id="KW-0997">Cell inner membrane</keyword>
<dbReference type="Gene3D" id="1.20.1250.20">
    <property type="entry name" value="MFS general substrate transporter like domains"/>
    <property type="match status" value="1"/>
</dbReference>
<dbReference type="HAMAP" id="MF_02091">
    <property type="entry name" value="MFS_YfcJ"/>
    <property type="match status" value="1"/>
</dbReference>
<dbReference type="OrthoDB" id="322544at2"/>
<feature type="transmembrane region" description="Helical" evidence="4">
    <location>
        <begin position="223"/>
        <end position="254"/>
    </location>
</feature>
<feature type="transmembrane region" description="Helical" evidence="4">
    <location>
        <begin position="290"/>
        <end position="307"/>
    </location>
</feature>
<feature type="transmembrane region" description="Helical" evidence="4">
    <location>
        <begin position="377"/>
        <end position="398"/>
    </location>
</feature>
<organism evidence="6 7">
    <name type="scientific">Phytopseudomonas daroniae</name>
    <dbReference type="NCBI Taxonomy" id="2487519"/>
    <lineage>
        <taxon>Bacteria</taxon>
        <taxon>Pseudomonadati</taxon>
        <taxon>Pseudomonadota</taxon>
        <taxon>Gammaproteobacteria</taxon>
        <taxon>Pseudomonadales</taxon>
        <taxon>Pseudomonadaceae</taxon>
        <taxon>Phytopseudomonas</taxon>
    </lineage>
</organism>
<evidence type="ECO:0000313" key="7">
    <source>
        <dbReference type="Proteomes" id="UP000292302"/>
    </source>
</evidence>
<evidence type="ECO:0000313" key="6">
    <source>
        <dbReference type="EMBL" id="TBU76570.1"/>
    </source>
</evidence>
<dbReference type="CDD" id="cd17489">
    <property type="entry name" value="MFS_YfcJ_like"/>
    <property type="match status" value="1"/>
</dbReference>
<keyword evidence="2 4" id="KW-1133">Transmembrane helix</keyword>
<dbReference type="InterPro" id="IPR052714">
    <property type="entry name" value="MFS_Exporter"/>
</dbReference>
<protein>
    <recommendedName>
        <fullName evidence="4">Uncharacterized MFS-type transporter DNK06_16995</fullName>
    </recommendedName>
</protein>
<keyword evidence="4" id="KW-0813">Transport</keyword>
<keyword evidence="7" id="KW-1185">Reference proteome</keyword>
<dbReference type="AlphaFoldDB" id="A0A4V2KAI4"/>
<evidence type="ECO:0000256" key="2">
    <source>
        <dbReference type="ARBA" id="ARBA00022989"/>
    </source>
</evidence>
<evidence type="ECO:0000256" key="3">
    <source>
        <dbReference type="ARBA" id="ARBA00023136"/>
    </source>
</evidence>
<dbReference type="SUPFAM" id="SSF103473">
    <property type="entry name" value="MFS general substrate transporter"/>
    <property type="match status" value="1"/>
</dbReference>
<dbReference type="InterPro" id="IPR037541">
    <property type="entry name" value="MFS_YfcJ"/>
</dbReference>
<dbReference type="Proteomes" id="UP000292302">
    <property type="component" value="Unassembled WGS sequence"/>
</dbReference>
<feature type="transmembrane region" description="Helical" evidence="4">
    <location>
        <begin position="186"/>
        <end position="211"/>
    </location>
</feature>
<feature type="transmembrane region" description="Helical" evidence="4">
    <location>
        <begin position="349"/>
        <end position="371"/>
    </location>
</feature>
<dbReference type="InterPro" id="IPR020846">
    <property type="entry name" value="MFS_dom"/>
</dbReference>
<evidence type="ECO:0000259" key="5">
    <source>
        <dbReference type="PROSITE" id="PS50850"/>
    </source>
</evidence>
<comment type="similarity">
    <text evidence="4">Belongs to the major facilitator superfamily. YfcJ family.</text>
</comment>
<accession>A0A4V2KAI4</accession>
<proteinExistence type="inferred from homology"/>
<dbReference type="NCBIfam" id="NF003477">
    <property type="entry name" value="PRK05122.1"/>
    <property type="match status" value="1"/>
</dbReference>
<dbReference type="GO" id="GO:0005886">
    <property type="term" value="C:plasma membrane"/>
    <property type="evidence" value="ECO:0007669"/>
    <property type="project" value="UniProtKB-SubCell"/>
</dbReference>
<dbReference type="GO" id="GO:0022857">
    <property type="term" value="F:transmembrane transporter activity"/>
    <property type="evidence" value="ECO:0007669"/>
    <property type="project" value="UniProtKB-UniRule"/>
</dbReference>
<name>A0A4V2KAI4_9GAMM</name>
<evidence type="ECO:0000256" key="4">
    <source>
        <dbReference type="HAMAP-Rule" id="MF_02091"/>
    </source>
</evidence>
<dbReference type="NCBIfam" id="NF009048">
    <property type="entry name" value="PRK12382.1"/>
    <property type="match status" value="1"/>
</dbReference>
<comment type="subcellular location">
    <subcellularLocation>
        <location evidence="4">Cell inner membrane</location>
        <topology evidence="4">Multi-pass membrane protein</topology>
    </subcellularLocation>
</comment>
<feature type="transmembrane region" description="Helical" evidence="4">
    <location>
        <begin position="158"/>
        <end position="180"/>
    </location>
</feature>
<keyword evidence="4" id="KW-1003">Cell membrane</keyword>
<evidence type="ECO:0000256" key="1">
    <source>
        <dbReference type="ARBA" id="ARBA00022692"/>
    </source>
</evidence>
<reference evidence="6 7" key="1">
    <citation type="submission" date="2018-06" db="EMBL/GenBank/DDBJ databases">
        <title>Three novel Pseudomonas species isolated from symptomatic oak.</title>
        <authorList>
            <person name="Bueno-Gonzalez V."/>
            <person name="Brady C."/>
        </authorList>
    </citation>
    <scope>NUCLEOTIDE SEQUENCE [LARGE SCALE GENOMIC DNA]</scope>
    <source>
        <strain evidence="6 7">P9A</strain>
    </source>
</reference>
<feature type="domain" description="Major facilitator superfamily (MFS) profile" evidence="5">
    <location>
        <begin position="219"/>
        <end position="414"/>
    </location>
</feature>
<feature type="transmembrane region" description="Helical" evidence="4">
    <location>
        <begin position="121"/>
        <end position="146"/>
    </location>
</feature>
<feature type="transmembrane region" description="Helical" evidence="4">
    <location>
        <begin position="313"/>
        <end position="337"/>
    </location>
</feature>
<sequence length="414" mass="42115">MSPKQTRPSPTPAMTSSSSANVFVTLLPITLAVFIAFLTIGLQMPVLPLHLHETLGVGTLVIGLVIGLQFVVALLSRPWAGNLADLRGAKRAVIIGCLFTAGSGLAYLASLAFAAAPATSVWIVVLGRILLALGESLIVTGALGWSLGLVGPQNAGKVMAWVGIAIYAAYALGAPLGVAINARWGFIGIAVSVMALPVLAAALASGVRAVAPSATRRTPFYKVLGAVFWPGMGLALSSVGFGLITAFIALLFAAKQWGDSSLAFTAFGLAFIGARLFFGHLPDKLGGAKVALVSVAIEAVGQLFIWGSDTASIAYLGAALTGFGYSLAFPGFGVEAVRRAPPQTRSLAMGAYVAFLDIALGITSPLAGALASAQGVASVYLAGAITVALALVIAFRLLSDRPATTGQADNGRAP</sequence>
<dbReference type="EMBL" id="QJUI01000014">
    <property type="protein sequence ID" value="TBU76570.1"/>
    <property type="molecule type" value="Genomic_DNA"/>
</dbReference>
<keyword evidence="1 4" id="KW-0812">Transmembrane</keyword>
<dbReference type="PROSITE" id="PS50850">
    <property type="entry name" value="MFS"/>
    <property type="match status" value="1"/>
</dbReference>